<dbReference type="Gene3D" id="3.90.550.10">
    <property type="entry name" value="Spore Coat Polysaccharide Biosynthesis Protein SpsA, Chain A"/>
    <property type="match status" value="1"/>
</dbReference>
<dbReference type="PANTHER" id="PTHR43777">
    <property type="entry name" value="MOLYBDENUM COFACTOR CYTIDYLYLTRANSFERASE"/>
    <property type="match status" value="1"/>
</dbReference>
<comment type="caution">
    <text evidence="2">The sequence shown here is derived from an EMBL/GenBank/DDBJ whole genome shotgun (WGS) entry which is preliminary data.</text>
</comment>
<organism evidence="2 3">
    <name type="scientific">Rhodonellum ikkaensis</name>
    <dbReference type="NCBI Taxonomy" id="336829"/>
    <lineage>
        <taxon>Bacteria</taxon>
        <taxon>Pseudomonadati</taxon>
        <taxon>Bacteroidota</taxon>
        <taxon>Cytophagia</taxon>
        <taxon>Cytophagales</taxon>
        <taxon>Cytophagaceae</taxon>
        <taxon>Rhodonellum</taxon>
    </lineage>
</organism>
<protein>
    <submittedName>
        <fullName evidence="2">Molybdenum cofactor cytidylyltransferase</fullName>
    </submittedName>
</protein>
<dbReference type="InterPro" id="IPR029044">
    <property type="entry name" value="Nucleotide-diphossugar_trans"/>
</dbReference>
<evidence type="ECO:0000313" key="2">
    <source>
        <dbReference type="EMBL" id="SDZ53720.1"/>
    </source>
</evidence>
<reference evidence="2 3" key="1">
    <citation type="submission" date="2016-10" db="EMBL/GenBank/DDBJ databases">
        <authorList>
            <person name="Varghese N."/>
            <person name="Submissions S."/>
        </authorList>
    </citation>
    <scope>NUCLEOTIDE SEQUENCE [LARGE SCALE GENOMIC DNA]</scope>
    <source>
        <strain evidence="2 3">DSM 17997</strain>
    </source>
</reference>
<dbReference type="GO" id="GO:0016779">
    <property type="term" value="F:nucleotidyltransferase activity"/>
    <property type="evidence" value="ECO:0007669"/>
    <property type="project" value="UniProtKB-KW"/>
</dbReference>
<sequence length="198" mass="21892">METNKTALILLAAGGSTRMGVPKQLLIYKNRSLLQISIDTGIHSNTQYQLLVLGEKYAQILSQIKLGKMDVIVNAAWEKGMASTLKLGLEYVMEKGSFDQVVVILCDQPFISPELIDQLITTQNATGKGIVACHYKETNGVPVLFTKKYFPELLKLTGKEGAKKLIYEHSGDLALVDFELGIVDIDTREDYRGLIEGL</sequence>
<accession>A0A1H3TU14</accession>
<dbReference type="EMBL" id="FNQC01000021">
    <property type="protein sequence ID" value="SDZ53720.1"/>
    <property type="molecule type" value="Genomic_DNA"/>
</dbReference>
<name>A0A1H3TU14_9BACT</name>
<keyword evidence="2" id="KW-0808">Transferase</keyword>
<feature type="domain" description="MobA-like NTP transferase" evidence="1">
    <location>
        <begin position="9"/>
        <end position="169"/>
    </location>
</feature>
<keyword evidence="2" id="KW-0548">Nucleotidyltransferase</keyword>
<dbReference type="CDD" id="cd04182">
    <property type="entry name" value="GT_2_like_f"/>
    <property type="match status" value="1"/>
</dbReference>
<dbReference type="Pfam" id="PF12804">
    <property type="entry name" value="NTP_transf_3"/>
    <property type="match status" value="1"/>
</dbReference>
<evidence type="ECO:0000313" key="3">
    <source>
        <dbReference type="Proteomes" id="UP000199663"/>
    </source>
</evidence>
<dbReference type="InterPro" id="IPR025877">
    <property type="entry name" value="MobA-like_NTP_Trfase"/>
</dbReference>
<dbReference type="RefSeq" id="WP_019600297.1">
    <property type="nucleotide sequence ID" value="NZ_FNQC01000021.1"/>
</dbReference>
<dbReference type="SUPFAM" id="SSF53448">
    <property type="entry name" value="Nucleotide-diphospho-sugar transferases"/>
    <property type="match status" value="1"/>
</dbReference>
<evidence type="ECO:0000259" key="1">
    <source>
        <dbReference type="Pfam" id="PF12804"/>
    </source>
</evidence>
<proteinExistence type="predicted"/>
<dbReference type="Proteomes" id="UP000199663">
    <property type="component" value="Unassembled WGS sequence"/>
</dbReference>
<dbReference type="PANTHER" id="PTHR43777:SF1">
    <property type="entry name" value="MOLYBDENUM COFACTOR CYTIDYLYLTRANSFERASE"/>
    <property type="match status" value="1"/>
</dbReference>
<gene>
    <name evidence="2" type="ORF">SAMN05444412_12159</name>
</gene>
<keyword evidence="3" id="KW-1185">Reference proteome</keyword>